<comment type="subcellular location">
    <subcellularLocation>
        <location evidence="1">Cell envelope</location>
    </subcellularLocation>
</comment>
<reference evidence="8" key="1">
    <citation type="journal article" date="2019" name="Int. J. Syst. Evol. Microbiol.">
        <title>The Global Catalogue of Microorganisms (GCM) 10K type strain sequencing project: providing services to taxonomists for standard genome sequencing and annotation.</title>
        <authorList>
            <consortium name="The Broad Institute Genomics Platform"/>
            <consortium name="The Broad Institute Genome Sequencing Center for Infectious Disease"/>
            <person name="Wu L."/>
            <person name="Ma J."/>
        </authorList>
    </citation>
    <scope>NUCLEOTIDE SEQUENCE [LARGE SCALE GENOMIC DNA]</scope>
    <source>
        <strain evidence="8">CECT 8472</strain>
    </source>
</reference>
<keyword evidence="4" id="KW-1015">Disulfide bond</keyword>
<dbReference type="InterPro" id="IPR036249">
    <property type="entry name" value="Thioredoxin-like_sf"/>
</dbReference>
<comment type="similarity">
    <text evidence="2">Belongs to the thioredoxin family. DsbE subfamily.</text>
</comment>
<dbReference type="PANTHER" id="PTHR42852">
    <property type="entry name" value="THIOL:DISULFIDE INTERCHANGE PROTEIN DSBE"/>
    <property type="match status" value="1"/>
</dbReference>
<proteinExistence type="inferred from homology"/>
<dbReference type="PANTHER" id="PTHR42852:SF6">
    <property type="entry name" value="THIOL:DISULFIDE INTERCHANGE PROTEIN DSBE"/>
    <property type="match status" value="1"/>
</dbReference>
<keyword evidence="3" id="KW-0201">Cytochrome c-type biogenesis</keyword>
<dbReference type="Gene3D" id="3.40.30.10">
    <property type="entry name" value="Glutaredoxin"/>
    <property type="match status" value="1"/>
</dbReference>
<keyword evidence="8" id="KW-1185">Reference proteome</keyword>
<dbReference type="InterPro" id="IPR004799">
    <property type="entry name" value="Periplasmic_diS_OxRdtase_DsbE"/>
</dbReference>
<dbReference type="PROSITE" id="PS51352">
    <property type="entry name" value="THIOREDOXIN_2"/>
    <property type="match status" value="1"/>
</dbReference>
<evidence type="ECO:0000256" key="3">
    <source>
        <dbReference type="ARBA" id="ARBA00022748"/>
    </source>
</evidence>
<dbReference type="EMBL" id="JBHSCW010000004">
    <property type="protein sequence ID" value="MFC4351857.1"/>
    <property type="molecule type" value="Genomic_DNA"/>
</dbReference>
<keyword evidence="5" id="KW-0676">Redox-active center</keyword>
<dbReference type="InterPro" id="IPR013740">
    <property type="entry name" value="Redoxin"/>
</dbReference>
<dbReference type="NCBIfam" id="TIGR00385">
    <property type="entry name" value="dsbE"/>
    <property type="match status" value="1"/>
</dbReference>
<evidence type="ECO:0000313" key="7">
    <source>
        <dbReference type="EMBL" id="MFC4351857.1"/>
    </source>
</evidence>
<protein>
    <submittedName>
        <fullName evidence="7">DsbE family thiol:disulfide interchange protein</fullName>
    </submittedName>
</protein>
<evidence type="ECO:0000256" key="4">
    <source>
        <dbReference type="ARBA" id="ARBA00023157"/>
    </source>
</evidence>
<evidence type="ECO:0000256" key="5">
    <source>
        <dbReference type="ARBA" id="ARBA00023284"/>
    </source>
</evidence>
<evidence type="ECO:0000256" key="1">
    <source>
        <dbReference type="ARBA" id="ARBA00004196"/>
    </source>
</evidence>
<dbReference type="InterPro" id="IPR050553">
    <property type="entry name" value="Thioredoxin_ResA/DsbE_sf"/>
</dbReference>
<evidence type="ECO:0000256" key="2">
    <source>
        <dbReference type="ARBA" id="ARBA00007758"/>
    </source>
</evidence>
<name>A0ABV8UKV2_9PROT</name>
<dbReference type="Proteomes" id="UP001595799">
    <property type="component" value="Unassembled WGS sequence"/>
</dbReference>
<gene>
    <name evidence="7" type="ORF">ACFOW6_09920</name>
</gene>
<sequence>MLRRLLFVLPLLIFAAATAFFVWGLDPDRDPGEIPSVLIDEPVPDFDLPPIDGSEPGSSAATGLSSADLSGQGITLVNVFASWCMPCRAEHPILTELRRNQDIRLVGINYKDEPDEALAWLDELGNPYDAIGADMEGDAGLEWGISGVPETFFVDNEGVIRYRHVGPIHETEIDDLILPILEELR</sequence>
<dbReference type="Pfam" id="PF08534">
    <property type="entry name" value="Redoxin"/>
    <property type="match status" value="1"/>
</dbReference>
<accession>A0ABV8UKV2</accession>
<evidence type="ECO:0000259" key="6">
    <source>
        <dbReference type="PROSITE" id="PS51352"/>
    </source>
</evidence>
<dbReference type="CDD" id="cd03010">
    <property type="entry name" value="TlpA_like_DsbE"/>
    <property type="match status" value="1"/>
</dbReference>
<feature type="domain" description="Thioredoxin" evidence="6">
    <location>
        <begin position="37"/>
        <end position="185"/>
    </location>
</feature>
<comment type="caution">
    <text evidence="7">The sequence shown here is derived from an EMBL/GenBank/DDBJ whole genome shotgun (WGS) entry which is preliminary data.</text>
</comment>
<dbReference type="SUPFAM" id="SSF52833">
    <property type="entry name" value="Thioredoxin-like"/>
    <property type="match status" value="1"/>
</dbReference>
<evidence type="ECO:0000313" key="8">
    <source>
        <dbReference type="Proteomes" id="UP001595799"/>
    </source>
</evidence>
<organism evidence="7 8">
    <name type="scientific">Fodinicurvata halophila</name>
    <dbReference type="NCBI Taxonomy" id="1419723"/>
    <lineage>
        <taxon>Bacteria</taxon>
        <taxon>Pseudomonadati</taxon>
        <taxon>Pseudomonadota</taxon>
        <taxon>Alphaproteobacteria</taxon>
        <taxon>Rhodospirillales</taxon>
        <taxon>Rhodovibrionaceae</taxon>
        <taxon>Fodinicurvata</taxon>
    </lineage>
</organism>
<dbReference type="RefSeq" id="WP_382422202.1">
    <property type="nucleotide sequence ID" value="NZ_JBHSCW010000004.1"/>
</dbReference>
<dbReference type="InterPro" id="IPR013766">
    <property type="entry name" value="Thioredoxin_domain"/>
</dbReference>